<name>A0A9P6LA60_9AGAM</name>
<dbReference type="EMBL" id="WIUZ02000002">
    <property type="protein sequence ID" value="KAF9790489.1"/>
    <property type="molecule type" value="Genomic_DNA"/>
</dbReference>
<dbReference type="PANTHER" id="PTHR42850">
    <property type="entry name" value="METALLOPHOSPHOESTERASE"/>
    <property type="match status" value="1"/>
</dbReference>
<dbReference type="InterPro" id="IPR050126">
    <property type="entry name" value="Ap4A_hydrolase"/>
</dbReference>
<dbReference type="GO" id="GO:0000298">
    <property type="term" value="F:endopolyphosphatase activity"/>
    <property type="evidence" value="ECO:0007669"/>
    <property type="project" value="TreeGrafter"/>
</dbReference>
<evidence type="ECO:0000259" key="2">
    <source>
        <dbReference type="Pfam" id="PF00149"/>
    </source>
</evidence>
<proteinExistence type="predicted"/>
<evidence type="ECO:0000256" key="1">
    <source>
        <dbReference type="SAM" id="MobiDB-lite"/>
    </source>
</evidence>
<dbReference type="PANTHER" id="PTHR42850:SF4">
    <property type="entry name" value="ZINC-DEPENDENT ENDOPOLYPHOSPHATASE"/>
    <property type="match status" value="1"/>
</dbReference>
<reference evidence="3" key="1">
    <citation type="journal article" date="2020" name="Nat. Commun.">
        <title>Large-scale genome sequencing of mycorrhizal fungi provides insights into the early evolution of symbiotic traits.</title>
        <authorList>
            <person name="Miyauchi S."/>
            <person name="Kiss E."/>
            <person name="Kuo A."/>
            <person name="Drula E."/>
            <person name="Kohler A."/>
            <person name="Sanchez-Garcia M."/>
            <person name="Morin E."/>
            <person name="Andreopoulos B."/>
            <person name="Barry K.W."/>
            <person name="Bonito G."/>
            <person name="Buee M."/>
            <person name="Carver A."/>
            <person name="Chen C."/>
            <person name="Cichocki N."/>
            <person name="Clum A."/>
            <person name="Culley D."/>
            <person name="Crous P.W."/>
            <person name="Fauchery L."/>
            <person name="Girlanda M."/>
            <person name="Hayes R.D."/>
            <person name="Keri Z."/>
            <person name="LaButti K."/>
            <person name="Lipzen A."/>
            <person name="Lombard V."/>
            <person name="Magnuson J."/>
            <person name="Maillard F."/>
            <person name="Murat C."/>
            <person name="Nolan M."/>
            <person name="Ohm R.A."/>
            <person name="Pangilinan J."/>
            <person name="Pereira M.F."/>
            <person name="Perotto S."/>
            <person name="Peter M."/>
            <person name="Pfister S."/>
            <person name="Riley R."/>
            <person name="Sitrit Y."/>
            <person name="Stielow J.B."/>
            <person name="Szollosi G."/>
            <person name="Zifcakova L."/>
            <person name="Stursova M."/>
            <person name="Spatafora J.W."/>
            <person name="Tedersoo L."/>
            <person name="Vaario L.M."/>
            <person name="Yamada A."/>
            <person name="Yan M."/>
            <person name="Wang P."/>
            <person name="Xu J."/>
            <person name="Bruns T."/>
            <person name="Baldrian P."/>
            <person name="Vilgalys R."/>
            <person name="Dunand C."/>
            <person name="Henrissat B."/>
            <person name="Grigoriev I.V."/>
            <person name="Hibbett D."/>
            <person name="Nagy L.G."/>
            <person name="Martin F.M."/>
        </authorList>
    </citation>
    <scope>NUCLEOTIDE SEQUENCE</scope>
    <source>
        <strain evidence="3">UH-Tt-Lm1</strain>
    </source>
</reference>
<feature type="region of interest" description="Disordered" evidence="1">
    <location>
        <begin position="253"/>
        <end position="273"/>
    </location>
</feature>
<dbReference type="GO" id="GO:0016791">
    <property type="term" value="F:phosphatase activity"/>
    <property type="evidence" value="ECO:0007669"/>
    <property type="project" value="TreeGrafter"/>
</dbReference>
<dbReference type="SUPFAM" id="SSF56300">
    <property type="entry name" value="Metallo-dependent phosphatases"/>
    <property type="match status" value="1"/>
</dbReference>
<comment type="caution">
    <text evidence="3">The sequence shown here is derived from an EMBL/GenBank/DDBJ whole genome shotgun (WGS) entry which is preliminary data.</text>
</comment>
<sequence>MRVAGCESTCPAVRSMASFTILTIFLLYFFSAGVSALPFSFDLQPDFSRYIKTSALNISSSDQPTRLLFVGDVHGRFEDLQHLLRKVNYDPAAGDTLVHTGDTITKSSVLESKKVLEWMAAHDVAGVRGNHDQAVIDWKGWRDWISSTSAGKAWLHSLDRDWENENSKTSSNALDPIDWAKERRKNSPRKHKSWWRRVPRGWKMFNEHYLIAASLEQREYEYLLSLPLVLHIPSIHTFTVHAGILASDVSRPATDRHQPLARHPNPPRSSNPTVDETALRFLQESAILNDIPQNNEPWVMLNMRSILKDNTIIRRNKKGHPWTRDYNEIMDRCVGYGANFASDSTAKKGLPCMPATVVYGHAAARGLDINRWSFGLDSGCAYGRKLSALVLELPPHHASYIQEEEDNVEEIEETMSHDPNEETQEIFARPQQRKIKFGDDDNLIKASIVDVDCSG</sequence>
<dbReference type="GO" id="GO:0006798">
    <property type="term" value="P:polyphosphate catabolic process"/>
    <property type="evidence" value="ECO:0007669"/>
    <property type="project" value="TreeGrafter"/>
</dbReference>
<keyword evidence="4" id="KW-1185">Reference proteome</keyword>
<dbReference type="OrthoDB" id="10267127at2759"/>
<dbReference type="GO" id="GO:0005737">
    <property type="term" value="C:cytoplasm"/>
    <property type="evidence" value="ECO:0007669"/>
    <property type="project" value="TreeGrafter"/>
</dbReference>
<accession>A0A9P6LA60</accession>
<evidence type="ECO:0000313" key="3">
    <source>
        <dbReference type="EMBL" id="KAF9790489.1"/>
    </source>
</evidence>
<feature type="domain" description="Calcineurin-like phosphoesterase" evidence="2">
    <location>
        <begin position="66"/>
        <end position="212"/>
    </location>
</feature>
<protein>
    <submittedName>
        <fullName evidence="3">Calcineurin-like phosphoesterase</fullName>
    </submittedName>
</protein>
<gene>
    <name evidence="3" type="ORF">BJ322DRAFT_998678</name>
</gene>
<dbReference type="InterPro" id="IPR004843">
    <property type="entry name" value="Calcineurin-like_PHP"/>
</dbReference>
<dbReference type="InterPro" id="IPR029052">
    <property type="entry name" value="Metallo-depent_PP-like"/>
</dbReference>
<reference evidence="3" key="2">
    <citation type="submission" date="2020-11" db="EMBL/GenBank/DDBJ databases">
        <authorList>
            <consortium name="DOE Joint Genome Institute"/>
            <person name="Kuo A."/>
            <person name="Miyauchi S."/>
            <person name="Kiss E."/>
            <person name="Drula E."/>
            <person name="Kohler A."/>
            <person name="Sanchez-Garcia M."/>
            <person name="Andreopoulos B."/>
            <person name="Barry K.W."/>
            <person name="Bonito G."/>
            <person name="Buee M."/>
            <person name="Carver A."/>
            <person name="Chen C."/>
            <person name="Cichocki N."/>
            <person name="Clum A."/>
            <person name="Culley D."/>
            <person name="Crous P.W."/>
            <person name="Fauchery L."/>
            <person name="Girlanda M."/>
            <person name="Hayes R."/>
            <person name="Keri Z."/>
            <person name="Labutti K."/>
            <person name="Lipzen A."/>
            <person name="Lombard V."/>
            <person name="Magnuson J."/>
            <person name="Maillard F."/>
            <person name="Morin E."/>
            <person name="Murat C."/>
            <person name="Nolan M."/>
            <person name="Ohm R."/>
            <person name="Pangilinan J."/>
            <person name="Pereira M."/>
            <person name="Perotto S."/>
            <person name="Peter M."/>
            <person name="Riley R."/>
            <person name="Sitrit Y."/>
            <person name="Stielow B."/>
            <person name="Szollosi G."/>
            <person name="Zifcakova L."/>
            <person name="Stursova M."/>
            <person name="Spatafora J.W."/>
            <person name="Tedersoo L."/>
            <person name="Vaario L.-M."/>
            <person name="Yamada A."/>
            <person name="Yan M."/>
            <person name="Wang P."/>
            <person name="Xu J."/>
            <person name="Bruns T."/>
            <person name="Baldrian P."/>
            <person name="Vilgalys R."/>
            <person name="Henrissat B."/>
            <person name="Grigoriev I.V."/>
            <person name="Hibbett D."/>
            <person name="Nagy L.G."/>
            <person name="Martin F.M."/>
        </authorList>
    </citation>
    <scope>NUCLEOTIDE SEQUENCE</scope>
    <source>
        <strain evidence="3">UH-Tt-Lm1</strain>
    </source>
</reference>
<dbReference type="AlphaFoldDB" id="A0A9P6LA60"/>
<evidence type="ECO:0000313" key="4">
    <source>
        <dbReference type="Proteomes" id="UP000736335"/>
    </source>
</evidence>
<dbReference type="Pfam" id="PF00149">
    <property type="entry name" value="Metallophos"/>
    <property type="match status" value="1"/>
</dbReference>
<dbReference type="Proteomes" id="UP000736335">
    <property type="component" value="Unassembled WGS sequence"/>
</dbReference>
<dbReference type="Gene3D" id="3.60.21.10">
    <property type="match status" value="1"/>
</dbReference>
<organism evidence="3 4">
    <name type="scientific">Thelephora terrestris</name>
    <dbReference type="NCBI Taxonomy" id="56493"/>
    <lineage>
        <taxon>Eukaryota</taxon>
        <taxon>Fungi</taxon>
        <taxon>Dikarya</taxon>
        <taxon>Basidiomycota</taxon>
        <taxon>Agaricomycotina</taxon>
        <taxon>Agaricomycetes</taxon>
        <taxon>Thelephorales</taxon>
        <taxon>Thelephoraceae</taxon>
        <taxon>Thelephora</taxon>
    </lineage>
</organism>